<dbReference type="STRING" id="572547.Amico_1851"/>
<comment type="similarity">
    <text evidence="1">Belongs to the ParB family.</text>
</comment>
<evidence type="ECO:0000313" key="6">
    <source>
        <dbReference type="Proteomes" id="UP000002366"/>
    </source>
</evidence>
<dbReference type="AlphaFoldDB" id="D5EHD2"/>
<dbReference type="GO" id="GO:0005694">
    <property type="term" value="C:chromosome"/>
    <property type="evidence" value="ECO:0007669"/>
    <property type="project" value="TreeGrafter"/>
</dbReference>
<dbReference type="HOGENOM" id="CLU_023853_0_0_0"/>
<dbReference type="GO" id="GO:0003677">
    <property type="term" value="F:DNA binding"/>
    <property type="evidence" value="ECO:0007669"/>
    <property type="project" value="UniProtKB-KW"/>
</dbReference>
<dbReference type="Pfam" id="PF17762">
    <property type="entry name" value="HTH_ParB"/>
    <property type="match status" value="1"/>
</dbReference>
<dbReference type="InterPro" id="IPR050336">
    <property type="entry name" value="Chromosome_partition/occlusion"/>
</dbReference>
<keyword evidence="3" id="KW-0238">DNA-binding</keyword>
<dbReference type="PANTHER" id="PTHR33375">
    <property type="entry name" value="CHROMOSOME-PARTITIONING PROTEIN PARB-RELATED"/>
    <property type="match status" value="1"/>
</dbReference>
<name>D5EHD2_AMICL</name>
<dbReference type="Proteomes" id="UP000002366">
    <property type="component" value="Chromosome"/>
</dbReference>
<sequence>MVAAKGKALGRGLGALIPGAGDLAGEKGKQNATSLPLSLLQPNINQPRKTWDEEKLQALADSIKTHGVIQPLVVRKIKDGYQIVAGERRWRAAQMAGLNEVPVFFFEGTEKDVQEISLIENIQREDLSPLEVARAIRELLQTFELTQEELAGRIGWSRTLLTNKLRLLQLPERIHQMIENGSITEGHGRALLALETENQMEALALRVMREEMSVRKLEKLIQEIKRTDFIQNKTPYSKISYSSPFMQSMAERHGIKIKVTGNGVKKKLSIDGLTIEQIERLETLLEDSASILFPGK</sequence>
<gene>
    <name evidence="5" type="ordered locus">Amico_1851</name>
</gene>
<dbReference type="SUPFAM" id="SSF110849">
    <property type="entry name" value="ParB/Sulfiredoxin"/>
    <property type="match status" value="1"/>
</dbReference>
<keyword evidence="2" id="KW-0159">Chromosome partition</keyword>
<dbReference type="Gene3D" id="1.10.10.2830">
    <property type="match status" value="1"/>
</dbReference>
<dbReference type="RefSeq" id="WP_013049226.1">
    <property type="nucleotide sequence ID" value="NC_014011.1"/>
</dbReference>
<accession>D5EHD2</accession>
<dbReference type="PANTHER" id="PTHR33375:SF1">
    <property type="entry name" value="CHROMOSOME-PARTITIONING PROTEIN PARB-RELATED"/>
    <property type="match status" value="1"/>
</dbReference>
<dbReference type="CDD" id="cd16393">
    <property type="entry name" value="SPO0J_N"/>
    <property type="match status" value="1"/>
</dbReference>
<evidence type="ECO:0000256" key="1">
    <source>
        <dbReference type="ARBA" id="ARBA00006295"/>
    </source>
</evidence>
<dbReference type="InterPro" id="IPR041468">
    <property type="entry name" value="HTH_ParB/Spo0J"/>
</dbReference>
<dbReference type="FunFam" id="1.10.10.2830:FF:000001">
    <property type="entry name" value="Chromosome partitioning protein ParB"/>
    <property type="match status" value="1"/>
</dbReference>
<dbReference type="Pfam" id="PF02195">
    <property type="entry name" value="ParB_N"/>
    <property type="match status" value="1"/>
</dbReference>
<dbReference type="InterPro" id="IPR036086">
    <property type="entry name" value="ParB/Sulfiredoxin_sf"/>
</dbReference>
<evidence type="ECO:0000256" key="3">
    <source>
        <dbReference type="ARBA" id="ARBA00023125"/>
    </source>
</evidence>
<evidence type="ECO:0000256" key="2">
    <source>
        <dbReference type="ARBA" id="ARBA00022829"/>
    </source>
</evidence>
<dbReference type="FunFam" id="3.90.1530.30:FF:000001">
    <property type="entry name" value="Chromosome partitioning protein ParB"/>
    <property type="match status" value="1"/>
</dbReference>
<protein>
    <submittedName>
        <fullName evidence="5">ParB-like partition protein</fullName>
    </submittedName>
</protein>
<dbReference type="EMBL" id="CP001997">
    <property type="protein sequence ID" value="ADE57964.1"/>
    <property type="molecule type" value="Genomic_DNA"/>
</dbReference>
<dbReference type="GO" id="GO:0045881">
    <property type="term" value="P:positive regulation of sporulation resulting in formation of a cellular spore"/>
    <property type="evidence" value="ECO:0007669"/>
    <property type="project" value="TreeGrafter"/>
</dbReference>
<proteinExistence type="inferred from homology"/>
<keyword evidence="6" id="KW-1185">Reference proteome</keyword>
<dbReference type="InterPro" id="IPR004437">
    <property type="entry name" value="ParB/RepB/Spo0J"/>
</dbReference>
<dbReference type="Gene3D" id="3.90.1530.30">
    <property type="match status" value="1"/>
</dbReference>
<reference evidence="5 6" key="1">
    <citation type="journal article" date="2010" name="Stand. Genomic Sci.">
        <title>Complete genome sequence of Aminobacterium colombiense type strain (ALA-1).</title>
        <authorList>
            <person name="Chertkov O."/>
            <person name="Sikorski J."/>
            <person name="Brambilla E."/>
            <person name="Lapidus A."/>
            <person name="Copeland A."/>
            <person name="Glavina Del Rio T."/>
            <person name="Nolan M."/>
            <person name="Lucas S."/>
            <person name="Tice H."/>
            <person name="Cheng J.F."/>
            <person name="Han C."/>
            <person name="Detter J.C."/>
            <person name="Bruce D."/>
            <person name="Tapia R."/>
            <person name="Goodwin L."/>
            <person name="Pitluck S."/>
            <person name="Liolios K."/>
            <person name="Ivanova N."/>
            <person name="Mavromatis K."/>
            <person name="Ovchinnikova G."/>
            <person name="Pati A."/>
            <person name="Chen A."/>
            <person name="Palaniappan K."/>
            <person name="Land M."/>
            <person name="Hauser L."/>
            <person name="Chang Y.J."/>
            <person name="Jeffries C.D."/>
            <person name="Spring S."/>
            <person name="Rohde M."/>
            <person name="Goker M."/>
            <person name="Bristow J."/>
            <person name="Eisen J.A."/>
            <person name="Markowitz V."/>
            <person name="Hugenholtz P."/>
            <person name="Kyrpides N.C."/>
            <person name="Klenk H.P."/>
        </authorList>
    </citation>
    <scope>NUCLEOTIDE SEQUENCE [LARGE SCALE GENOMIC DNA]</scope>
    <source>
        <strain evidence="6">DSM 12261 / ALA-1</strain>
    </source>
</reference>
<dbReference type="eggNOG" id="COG1475">
    <property type="taxonomic scope" value="Bacteria"/>
</dbReference>
<dbReference type="KEGG" id="aco:Amico_1851"/>
<feature type="domain" description="ParB-like N-terminal" evidence="4">
    <location>
        <begin position="33"/>
        <end position="122"/>
    </location>
</feature>
<dbReference type="SUPFAM" id="SSF109709">
    <property type="entry name" value="KorB DNA-binding domain-like"/>
    <property type="match status" value="1"/>
</dbReference>
<dbReference type="NCBIfam" id="TIGR00180">
    <property type="entry name" value="parB_part"/>
    <property type="match status" value="1"/>
</dbReference>
<evidence type="ECO:0000259" key="4">
    <source>
        <dbReference type="SMART" id="SM00470"/>
    </source>
</evidence>
<dbReference type="GO" id="GO:0007059">
    <property type="term" value="P:chromosome segregation"/>
    <property type="evidence" value="ECO:0007669"/>
    <property type="project" value="UniProtKB-KW"/>
</dbReference>
<dbReference type="SMART" id="SM00470">
    <property type="entry name" value="ParB"/>
    <property type="match status" value="1"/>
</dbReference>
<evidence type="ECO:0000313" key="5">
    <source>
        <dbReference type="EMBL" id="ADE57964.1"/>
    </source>
</evidence>
<organism evidence="5 6">
    <name type="scientific">Aminobacterium colombiense (strain DSM 12261 / ALA-1)</name>
    <dbReference type="NCBI Taxonomy" id="572547"/>
    <lineage>
        <taxon>Bacteria</taxon>
        <taxon>Thermotogati</taxon>
        <taxon>Synergistota</taxon>
        <taxon>Synergistia</taxon>
        <taxon>Synergistales</taxon>
        <taxon>Aminobacteriaceae</taxon>
        <taxon>Aminobacterium</taxon>
    </lineage>
</organism>
<dbReference type="InterPro" id="IPR003115">
    <property type="entry name" value="ParB_N"/>
</dbReference>